<dbReference type="RefSeq" id="WP_205376110.1">
    <property type="nucleotide sequence ID" value="NZ_JAFEJA010000001.1"/>
</dbReference>
<gene>
    <name evidence="1" type="ORF">JE024_27225</name>
</gene>
<organism evidence="1 2">
    <name type="scientific">Streptomyces zhihengii</name>
    <dbReference type="NCBI Taxonomy" id="1818004"/>
    <lineage>
        <taxon>Bacteria</taxon>
        <taxon>Bacillati</taxon>
        <taxon>Actinomycetota</taxon>
        <taxon>Actinomycetes</taxon>
        <taxon>Kitasatosporales</taxon>
        <taxon>Streptomycetaceae</taxon>
        <taxon>Streptomyces</taxon>
    </lineage>
</organism>
<name>A0ABS2V050_9ACTN</name>
<sequence>MPHRTQTPSHPRTPGVGGARLPWWALALPVLAFAALLTLIAGPAEAHAAGGSSPAAGQVVELIRGLLMR</sequence>
<dbReference type="Proteomes" id="UP000664109">
    <property type="component" value="Unassembled WGS sequence"/>
</dbReference>
<keyword evidence="2" id="KW-1185">Reference proteome</keyword>
<evidence type="ECO:0000313" key="2">
    <source>
        <dbReference type="Proteomes" id="UP000664109"/>
    </source>
</evidence>
<proteinExistence type="predicted"/>
<dbReference type="EMBL" id="JAFEJA010000001">
    <property type="protein sequence ID" value="MBM9622365.1"/>
    <property type="molecule type" value="Genomic_DNA"/>
</dbReference>
<accession>A0ABS2V050</accession>
<comment type="caution">
    <text evidence="1">The sequence shown here is derived from an EMBL/GenBank/DDBJ whole genome shotgun (WGS) entry which is preliminary data.</text>
</comment>
<protein>
    <submittedName>
        <fullName evidence="1">Uncharacterized protein</fullName>
    </submittedName>
</protein>
<evidence type="ECO:0000313" key="1">
    <source>
        <dbReference type="EMBL" id="MBM9622365.1"/>
    </source>
</evidence>
<reference evidence="1 2" key="1">
    <citation type="journal article" date="2016" name="Arch. Microbiol.">
        <title>Streptomyces zhihengii sp. nov., isolated from rhizospheric soil of Psammosilene tunicoides.</title>
        <authorList>
            <person name="Huang M.J."/>
            <person name="Fei J.J."/>
            <person name="Salam N."/>
            <person name="Kim C.J."/>
            <person name="Hozzein W.N."/>
            <person name="Xiao M."/>
            <person name="Huang H.Q."/>
            <person name="Li W.J."/>
        </authorList>
    </citation>
    <scope>NUCLEOTIDE SEQUENCE [LARGE SCALE GENOMIC DNA]</scope>
    <source>
        <strain evidence="1 2">YIM T102</strain>
    </source>
</reference>